<sequence>MTTMTWSPRRTADTTAHRAAPATAWFPPERSPAGPFRRRLYCLPHAGGSSSAYRTWAGRLGDDTEVVPVQLPGRGTRFAERLATTAEEIADGLAAAIAEREDGEWSLFGHSMGALLAYEVAHRMSASGRPPAHLVVSGMTAPPLAARRDRRPVRELSDAELMRRIGELGATPEDVLRSTEMMELLLPVFRADYQVCDSYRFTSRPPLRVPVTVLGGAADPGAPVAGLSAWRDLTSAAYALRLFPGGHFYLNDRLDQVLRSVRAACEGGGHPLGGRPHHV</sequence>
<gene>
    <name evidence="4" type="ordered locus">SGR_2587</name>
</gene>
<dbReference type="EMBL" id="AP009493">
    <property type="protein sequence ID" value="BAG19416.1"/>
    <property type="molecule type" value="Genomic_DNA"/>
</dbReference>
<reference evidence="5" key="1">
    <citation type="journal article" date="2008" name="J. Bacteriol.">
        <title>Genome sequence of the streptomycin-producing microorganism Streptomyces griseus IFO 13350.</title>
        <authorList>
            <person name="Ohnishi Y."/>
            <person name="Ishikawa J."/>
            <person name="Hara H."/>
            <person name="Suzuki H."/>
            <person name="Ikenoya M."/>
            <person name="Ikeda H."/>
            <person name="Yamashita A."/>
            <person name="Hattori M."/>
            <person name="Horinouchi S."/>
        </authorList>
    </citation>
    <scope>NUCLEOTIDE SEQUENCE [LARGE SCALE GENOMIC DNA]</scope>
    <source>
        <strain evidence="5">JCM 4626 / NBRC 13350</strain>
    </source>
</reference>
<dbReference type="Proteomes" id="UP000001685">
    <property type="component" value="Chromosome"/>
</dbReference>
<dbReference type="eggNOG" id="COG3208">
    <property type="taxonomic scope" value="Bacteria"/>
</dbReference>
<dbReference type="GO" id="GO:0008610">
    <property type="term" value="P:lipid biosynthetic process"/>
    <property type="evidence" value="ECO:0007669"/>
    <property type="project" value="TreeGrafter"/>
</dbReference>
<dbReference type="SMART" id="SM00824">
    <property type="entry name" value="PKS_TE"/>
    <property type="match status" value="1"/>
</dbReference>
<dbReference type="SUPFAM" id="SSF53474">
    <property type="entry name" value="alpha/beta-Hydrolases"/>
    <property type="match status" value="1"/>
</dbReference>
<dbReference type="HOGENOM" id="CLU_070456_1_1_11"/>
<feature type="domain" description="Thioesterase TesA-like" evidence="3">
    <location>
        <begin position="41"/>
        <end position="258"/>
    </location>
</feature>
<evidence type="ECO:0000256" key="2">
    <source>
        <dbReference type="ARBA" id="ARBA00022801"/>
    </source>
</evidence>
<dbReference type="PANTHER" id="PTHR11487:SF0">
    <property type="entry name" value="S-ACYL FATTY ACID SYNTHASE THIOESTERASE, MEDIUM CHAIN"/>
    <property type="match status" value="1"/>
</dbReference>
<proteinExistence type="inferred from homology"/>
<dbReference type="Gene3D" id="3.40.50.1820">
    <property type="entry name" value="alpha/beta hydrolase"/>
    <property type="match status" value="1"/>
</dbReference>
<dbReference type="PANTHER" id="PTHR11487">
    <property type="entry name" value="THIOESTERASE"/>
    <property type="match status" value="1"/>
</dbReference>
<comment type="similarity">
    <text evidence="1">Belongs to the thioesterase family.</text>
</comment>
<evidence type="ECO:0000313" key="4">
    <source>
        <dbReference type="EMBL" id="BAG19416.1"/>
    </source>
</evidence>
<dbReference type="InterPro" id="IPR029058">
    <property type="entry name" value="AB_hydrolase_fold"/>
</dbReference>
<dbReference type="InterPro" id="IPR001031">
    <property type="entry name" value="Thioesterase"/>
</dbReference>
<evidence type="ECO:0000256" key="1">
    <source>
        <dbReference type="ARBA" id="ARBA00007169"/>
    </source>
</evidence>
<dbReference type="KEGG" id="sgr:SGR_2587"/>
<dbReference type="GO" id="GO:0016787">
    <property type="term" value="F:hydrolase activity"/>
    <property type="evidence" value="ECO:0007669"/>
    <property type="project" value="UniProtKB-KW"/>
</dbReference>
<dbReference type="RefSeq" id="WP_012379310.1">
    <property type="nucleotide sequence ID" value="NC_010572.1"/>
</dbReference>
<accession>B1W2Q2</accession>
<name>B1W2Q2_STRGG</name>
<dbReference type="Pfam" id="PF00975">
    <property type="entry name" value="Thioesterase"/>
    <property type="match status" value="1"/>
</dbReference>
<evidence type="ECO:0000259" key="3">
    <source>
        <dbReference type="SMART" id="SM00824"/>
    </source>
</evidence>
<organism evidence="4 5">
    <name type="scientific">Streptomyces griseus subsp. griseus (strain JCM 4626 / CBS 651.72 / NBRC 13350 / KCC S-0626 / ISP 5235)</name>
    <dbReference type="NCBI Taxonomy" id="455632"/>
    <lineage>
        <taxon>Bacteria</taxon>
        <taxon>Bacillati</taxon>
        <taxon>Actinomycetota</taxon>
        <taxon>Actinomycetes</taxon>
        <taxon>Kitasatosporales</taxon>
        <taxon>Streptomycetaceae</taxon>
        <taxon>Streptomyces</taxon>
    </lineage>
</organism>
<evidence type="ECO:0000313" key="5">
    <source>
        <dbReference type="Proteomes" id="UP000001685"/>
    </source>
</evidence>
<keyword evidence="2" id="KW-0378">Hydrolase</keyword>
<dbReference type="AlphaFoldDB" id="B1W2Q2"/>
<protein>
    <submittedName>
        <fullName evidence="4">Thioesterase</fullName>
    </submittedName>
</protein>
<dbReference type="InterPro" id="IPR012223">
    <property type="entry name" value="TEII"/>
</dbReference>
<dbReference type="InterPro" id="IPR020802">
    <property type="entry name" value="TesA-like"/>
</dbReference>